<evidence type="ECO:0000256" key="3">
    <source>
        <dbReference type="ARBA" id="ARBA00022989"/>
    </source>
</evidence>
<dbReference type="Pfam" id="PF04138">
    <property type="entry name" value="GtrA_DPMS_TM"/>
    <property type="match status" value="1"/>
</dbReference>
<feature type="transmembrane region" description="Helical" evidence="5">
    <location>
        <begin position="96"/>
        <end position="116"/>
    </location>
</feature>
<dbReference type="AlphaFoldDB" id="A0A5B2VT47"/>
<comment type="subcellular location">
    <subcellularLocation>
        <location evidence="1">Membrane</location>
        <topology evidence="1">Multi-pass membrane protein</topology>
    </subcellularLocation>
</comment>
<evidence type="ECO:0000313" key="7">
    <source>
        <dbReference type="EMBL" id="KAA2241482.1"/>
    </source>
</evidence>
<comment type="caution">
    <text evidence="7">The sequence shown here is derived from an EMBL/GenBank/DDBJ whole genome shotgun (WGS) entry which is preliminary data.</text>
</comment>
<dbReference type="Proteomes" id="UP000324611">
    <property type="component" value="Unassembled WGS sequence"/>
</dbReference>
<dbReference type="RefSeq" id="WP_149838996.1">
    <property type="nucleotide sequence ID" value="NZ_VUOC01000003.1"/>
</dbReference>
<name>A0A5B2VT47_9BACT</name>
<feature type="transmembrane region" description="Helical" evidence="5">
    <location>
        <begin position="68"/>
        <end position="90"/>
    </location>
</feature>
<evidence type="ECO:0000256" key="1">
    <source>
        <dbReference type="ARBA" id="ARBA00004141"/>
    </source>
</evidence>
<accession>A0A5B2VT47</accession>
<evidence type="ECO:0000259" key="6">
    <source>
        <dbReference type="Pfam" id="PF04138"/>
    </source>
</evidence>
<evidence type="ECO:0000256" key="5">
    <source>
        <dbReference type="SAM" id="Phobius"/>
    </source>
</evidence>
<gene>
    <name evidence="7" type="ORF">F0L74_16425</name>
</gene>
<evidence type="ECO:0000256" key="2">
    <source>
        <dbReference type="ARBA" id="ARBA00022692"/>
    </source>
</evidence>
<feature type="domain" description="GtrA/DPMS transmembrane" evidence="6">
    <location>
        <begin position="12"/>
        <end position="122"/>
    </location>
</feature>
<keyword evidence="2 5" id="KW-0812">Transmembrane</keyword>
<dbReference type="GO" id="GO:0016020">
    <property type="term" value="C:membrane"/>
    <property type="evidence" value="ECO:0007669"/>
    <property type="project" value="UniProtKB-SubCell"/>
</dbReference>
<dbReference type="InterPro" id="IPR007267">
    <property type="entry name" value="GtrA_DPMS_TM"/>
</dbReference>
<dbReference type="EMBL" id="VUOC01000003">
    <property type="protein sequence ID" value="KAA2241482.1"/>
    <property type="molecule type" value="Genomic_DNA"/>
</dbReference>
<proteinExistence type="predicted"/>
<organism evidence="7 8">
    <name type="scientific">Chitinophaga agrisoli</name>
    <dbReference type="NCBI Taxonomy" id="2607653"/>
    <lineage>
        <taxon>Bacteria</taxon>
        <taxon>Pseudomonadati</taxon>
        <taxon>Bacteroidota</taxon>
        <taxon>Chitinophagia</taxon>
        <taxon>Chitinophagales</taxon>
        <taxon>Chitinophagaceae</taxon>
        <taxon>Chitinophaga</taxon>
    </lineage>
</organism>
<dbReference type="GO" id="GO:0000271">
    <property type="term" value="P:polysaccharide biosynthetic process"/>
    <property type="evidence" value="ECO:0007669"/>
    <property type="project" value="InterPro"/>
</dbReference>
<keyword evidence="8" id="KW-1185">Reference proteome</keyword>
<evidence type="ECO:0000256" key="4">
    <source>
        <dbReference type="ARBA" id="ARBA00023136"/>
    </source>
</evidence>
<sequence>MATFIKAQAASLAATCFDFLTTIVLVNVFGWWYLAGSITGTIAGGILNFMIGRLWAFNAADRKIEWQFIKYVLVWTGNLLLNAAGVFLITQYIGQSYVISKVVTAVVVGIGYNYVLQKKFVFR</sequence>
<protein>
    <submittedName>
        <fullName evidence="7">GtrA family protein</fullName>
    </submittedName>
</protein>
<keyword evidence="4 5" id="KW-0472">Membrane</keyword>
<evidence type="ECO:0000313" key="8">
    <source>
        <dbReference type="Proteomes" id="UP000324611"/>
    </source>
</evidence>
<keyword evidence="3 5" id="KW-1133">Transmembrane helix</keyword>
<reference evidence="7 8" key="2">
    <citation type="submission" date="2019-09" db="EMBL/GenBank/DDBJ databases">
        <authorList>
            <person name="Jin C."/>
        </authorList>
    </citation>
    <scope>NUCLEOTIDE SEQUENCE [LARGE SCALE GENOMIC DNA]</scope>
    <source>
        <strain evidence="7 8">BN140078</strain>
    </source>
</reference>
<reference evidence="7 8" key="1">
    <citation type="submission" date="2019-09" db="EMBL/GenBank/DDBJ databases">
        <title>Chitinophaga ginsengihumi sp. nov., isolated from soil of ginseng rhizosphere.</title>
        <authorList>
            <person name="Lee J."/>
        </authorList>
    </citation>
    <scope>NUCLEOTIDE SEQUENCE [LARGE SCALE GENOMIC DNA]</scope>
    <source>
        <strain evidence="7 8">BN140078</strain>
    </source>
</reference>
<feature type="transmembrane region" description="Helical" evidence="5">
    <location>
        <begin position="38"/>
        <end position="56"/>
    </location>
</feature>